<evidence type="ECO:0000313" key="2">
    <source>
        <dbReference type="Proteomes" id="UP000593567"/>
    </source>
</evidence>
<protein>
    <submittedName>
        <fullName evidence="1">Uncharacterized protein</fullName>
    </submittedName>
</protein>
<comment type="caution">
    <text evidence="1">The sequence shown here is derived from an EMBL/GenBank/DDBJ whole genome shotgun (WGS) entry which is preliminary data.</text>
</comment>
<dbReference type="EMBL" id="VXIV02001541">
    <property type="protein sequence ID" value="KAF6032024.1"/>
    <property type="molecule type" value="Genomic_DNA"/>
</dbReference>
<keyword evidence="2" id="KW-1185">Reference proteome</keyword>
<sequence>MYDSEEVINSLMDTATHKVKYNAKRMRRVQRVTDTDCVELCKNNSNKKISPSNFNLSVDSSFTNDNLRTTASNRDSTNQSLSLIMFNGVGSDDEYNLLTMAIRA</sequence>
<evidence type="ECO:0000313" key="1">
    <source>
        <dbReference type="EMBL" id="KAF6032024.1"/>
    </source>
</evidence>
<dbReference type="AlphaFoldDB" id="A0A7J7K252"/>
<dbReference type="Proteomes" id="UP000593567">
    <property type="component" value="Unassembled WGS sequence"/>
</dbReference>
<gene>
    <name evidence="1" type="ORF">EB796_009665</name>
</gene>
<proteinExistence type="predicted"/>
<organism evidence="1 2">
    <name type="scientific">Bugula neritina</name>
    <name type="common">Brown bryozoan</name>
    <name type="synonym">Sertularia neritina</name>
    <dbReference type="NCBI Taxonomy" id="10212"/>
    <lineage>
        <taxon>Eukaryota</taxon>
        <taxon>Metazoa</taxon>
        <taxon>Spiralia</taxon>
        <taxon>Lophotrochozoa</taxon>
        <taxon>Bryozoa</taxon>
        <taxon>Gymnolaemata</taxon>
        <taxon>Cheilostomatida</taxon>
        <taxon>Flustrina</taxon>
        <taxon>Buguloidea</taxon>
        <taxon>Bugulidae</taxon>
        <taxon>Bugula</taxon>
    </lineage>
</organism>
<accession>A0A7J7K252</accession>
<reference evidence="1" key="1">
    <citation type="submission" date="2020-06" db="EMBL/GenBank/DDBJ databases">
        <title>Draft genome of Bugula neritina, a colonial animal packing powerful symbionts and potential medicines.</title>
        <authorList>
            <person name="Rayko M."/>
        </authorList>
    </citation>
    <scope>NUCLEOTIDE SEQUENCE [LARGE SCALE GENOMIC DNA]</scope>
    <source>
        <strain evidence="1">Kwan_BN1</strain>
    </source>
</reference>
<name>A0A7J7K252_BUGNE</name>